<dbReference type="GO" id="GO:0016972">
    <property type="term" value="F:thiol oxidase activity"/>
    <property type="evidence" value="ECO:0007669"/>
    <property type="project" value="UniProtKB-EC"/>
</dbReference>
<keyword evidence="5" id="KW-1015">Disulfide bond</keyword>
<dbReference type="EMBL" id="JBFOLK010000008">
    <property type="protein sequence ID" value="KAL2490839.1"/>
    <property type="molecule type" value="Genomic_DNA"/>
</dbReference>
<dbReference type="Proteomes" id="UP001604336">
    <property type="component" value="Unassembled WGS sequence"/>
</dbReference>
<feature type="domain" description="ERV/ALR sulfhydryl oxidase" evidence="9">
    <location>
        <begin position="71"/>
        <end position="174"/>
    </location>
</feature>
<protein>
    <recommendedName>
        <fullName evidence="8">Sulfhydryl oxidase</fullName>
        <ecNumber evidence="8">1.8.3.2</ecNumber>
    </recommendedName>
</protein>
<comment type="function">
    <text evidence="7">FAD-dependent sulfhydryl oxidase that catalyzes disulfide bond formation. Oxidizes thioredoxin in vitro. Required for the import and folding of small cysteine-containing proteins in the mitochondrial intermembrane space, and can act independently of the oxidoreductase MIA40. Can oxidize the cytochrome c oxidase assembly protein COX19, a typical substrate of MIA40.</text>
</comment>
<keyword evidence="3 8" id="KW-0274">FAD</keyword>
<dbReference type="PROSITE" id="PS51324">
    <property type="entry name" value="ERV_ALR"/>
    <property type="match status" value="1"/>
</dbReference>
<comment type="catalytic activity">
    <reaction evidence="6">
        <text>2 R'C(R)SH + O2 = R'C(R)S-S(R)CR' + H2O2</text>
        <dbReference type="Rhea" id="RHEA:17357"/>
        <dbReference type="ChEBI" id="CHEBI:15379"/>
        <dbReference type="ChEBI" id="CHEBI:16240"/>
        <dbReference type="ChEBI" id="CHEBI:16520"/>
        <dbReference type="ChEBI" id="CHEBI:17412"/>
        <dbReference type="EC" id="1.8.3.2"/>
    </reaction>
    <physiologicalReaction direction="left-to-right" evidence="6">
        <dbReference type="Rhea" id="RHEA:17358"/>
    </physiologicalReaction>
</comment>
<keyword evidence="11" id="KW-1185">Reference proteome</keyword>
<dbReference type="GO" id="GO:0005737">
    <property type="term" value="C:cytoplasm"/>
    <property type="evidence" value="ECO:0007669"/>
    <property type="project" value="UniProtKB-ARBA"/>
</dbReference>
<dbReference type="PANTHER" id="PTHR12645:SF0">
    <property type="entry name" value="FAD-LINKED SULFHYDRYL OXIDASE ALR"/>
    <property type="match status" value="1"/>
</dbReference>
<evidence type="ECO:0000256" key="4">
    <source>
        <dbReference type="ARBA" id="ARBA00023002"/>
    </source>
</evidence>
<comment type="caution">
    <text evidence="10">The sequence shown here is derived from an EMBL/GenBank/DDBJ whole genome shotgun (WGS) entry which is preliminary data.</text>
</comment>
<evidence type="ECO:0000313" key="10">
    <source>
        <dbReference type="EMBL" id="KAL2490839.1"/>
    </source>
</evidence>
<evidence type="ECO:0000256" key="3">
    <source>
        <dbReference type="ARBA" id="ARBA00022827"/>
    </source>
</evidence>
<evidence type="ECO:0000313" key="11">
    <source>
        <dbReference type="Proteomes" id="UP001604336"/>
    </source>
</evidence>
<evidence type="ECO:0000256" key="1">
    <source>
        <dbReference type="ARBA" id="ARBA00001974"/>
    </source>
</evidence>
<evidence type="ECO:0000256" key="5">
    <source>
        <dbReference type="ARBA" id="ARBA00023157"/>
    </source>
</evidence>
<keyword evidence="2 8" id="KW-0285">Flavoprotein</keyword>
<dbReference type="InterPro" id="IPR017905">
    <property type="entry name" value="ERV/ALR_sulphydryl_oxidase"/>
</dbReference>
<name>A0ABD1RV05_9LAMI</name>
<organism evidence="10 11">
    <name type="scientific">Abeliophyllum distichum</name>
    <dbReference type="NCBI Taxonomy" id="126358"/>
    <lineage>
        <taxon>Eukaryota</taxon>
        <taxon>Viridiplantae</taxon>
        <taxon>Streptophyta</taxon>
        <taxon>Embryophyta</taxon>
        <taxon>Tracheophyta</taxon>
        <taxon>Spermatophyta</taxon>
        <taxon>Magnoliopsida</taxon>
        <taxon>eudicotyledons</taxon>
        <taxon>Gunneridae</taxon>
        <taxon>Pentapetalae</taxon>
        <taxon>asterids</taxon>
        <taxon>lamiids</taxon>
        <taxon>Lamiales</taxon>
        <taxon>Oleaceae</taxon>
        <taxon>Forsythieae</taxon>
        <taxon>Abeliophyllum</taxon>
    </lineage>
</organism>
<evidence type="ECO:0000256" key="2">
    <source>
        <dbReference type="ARBA" id="ARBA00022630"/>
    </source>
</evidence>
<evidence type="ECO:0000256" key="7">
    <source>
        <dbReference type="ARBA" id="ARBA00054445"/>
    </source>
</evidence>
<reference evidence="11" key="1">
    <citation type="submission" date="2024-07" db="EMBL/GenBank/DDBJ databases">
        <title>Two chromosome-level genome assemblies of Korean endemic species Abeliophyllum distichum and Forsythia ovata (Oleaceae).</title>
        <authorList>
            <person name="Jang H."/>
        </authorList>
    </citation>
    <scope>NUCLEOTIDE SEQUENCE [LARGE SCALE GENOMIC DNA]</scope>
</reference>
<evidence type="ECO:0000256" key="6">
    <source>
        <dbReference type="ARBA" id="ARBA00052964"/>
    </source>
</evidence>
<dbReference type="PANTHER" id="PTHR12645">
    <property type="entry name" value="ALR/ERV"/>
    <property type="match status" value="1"/>
</dbReference>
<accession>A0ABD1RV05</accession>
<dbReference type="InterPro" id="IPR039799">
    <property type="entry name" value="ALR/ERV"/>
</dbReference>
<proteinExistence type="predicted"/>
<gene>
    <name evidence="10" type="ORF">Adt_26467</name>
</gene>
<dbReference type="EC" id="1.8.3.2" evidence="8"/>
<dbReference type="AlphaFoldDB" id="A0ABD1RV05"/>
<keyword evidence="4 8" id="KW-0560">Oxidoreductase</keyword>
<dbReference type="FunFam" id="1.20.120.310:FF:000002">
    <property type="entry name" value="Sulfhydryl oxidase"/>
    <property type="match status" value="1"/>
</dbReference>
<sequence>MAENLLQHLFQAFGKVSECVQTHLSQLILRPNRASTLINKDDHSSLYISSNTTTDSHLLQPAEILKKGKSSGPMTKEELGRATWTFLHTLAAQYPDKPTRQQKKDAKELMAILSRMYPCKECADHFKEVLRANPVQAGSHEEFSRWLCHVHNVVNRSLGKLVFPCERVDARKEFLQVVKNVICYNHPPKWFLIIHIHIHYNRLFFCPKRGRWGTLTSGTLTLRPTGLVPAPVVYAGTPMELLGSMGSCAADSASGAMPRKLALSSIVEP</sequence>
<dbReference type="InterPro" id="IPR036774">
    <property type="entry name" value="ERV/ALR_sulphydryl_oxid_sf"/>
</dbReference>
<evidence type="ECO:0000256" key="8">
    <source>
        <dbReference type="RuleBase" id="RU371123"/>
    </source>
</evidence>
<dbReference type="SUPFAM" id="SSF69000">
    <property type="entry name" value="FAD-dependent thiol oxidase"/>
    <property type="match status" value="1"/>
</dbReference>
<dbReference type="Pfam" id="PF04777">
    <property type="entry name" value="Evr1_Alr"/>
    <property type="match status" value="1"/>
</dbReference>
<evidence type="ECO:0000259" key="9">
    <source>
        <dbReference type="PROSITE" id="PS51324"/>
    </source>
</evidence>
<dbReference type="Gene3D" id="1.20.120.310">
    <property type="entry name" value="ERV/ALR sulfhydryl oxidase domain"/>
    <property type="match status" value="1"/>
</dbReference>
<comment type="cofactor">
    <cofactor evidence="1 8">
        <name>FAD</name>
        <dbReference type="ChEBI" id="CHEBI:57692"/>
    </cofactor>
</comment>